<organism evidence="1 2">
    <name type="scientific">Sedimenticola thiotaurini</name>
    <dbReference type="NCBI Taxonomy" id="1543721"/>
    <lineage>
        <taxon>Bacteria</taxon>
        <taxon>Pseudomonadati</taxon>
        <taxon>Pseudomonadota</taxon>
        <taxon>Gammaproteobacteria</taxon>
        <taxon>Chromatiales</taxon>
        <taxon>Sedimenticolaceae</taxon>
        <taxon>Sedimenticola</taxon>
    </lineage>
</organism>
<evidence type="ECO:0000313" key="1">
    <source>
        <dbReference type="EMBL" id="TVT48878.1"/>
    </source>
</evidence>
<name>A0A558CJC9_9GAMM</name>
<dbReference type="Proteomes" id="UP000317355">
    <property type="component" value="Unassembled WGS sequence"/>
</dbReference>
<proteinExistence type="predicted"/>
<protein>
    <submittedName>
        <fullName evidence="1">Uncharacterized protein</fullName>
    </submittedName>
</protein>
<reference evidence="1 2" key="1">
    <citation type="submission" date="2019-07" db="EMBL/GenBank/DDBJ databases">
        <title>The pathways for chlorine oxyanion respiration interact through the shared metabolite chlorate.</title>
        <authorList>
            <person name="Barnum T.P."/>
            <person name="Cheng Y."/>
            <person name="Hill K.A."/>
            <person name="Lucas L.N."/>
            <person name="Carlson H.K."/>
            <person name="Coates J.D."/>
        </authorList>
    </citation>
    <scope>NUCLEOTIDE SEQUENCE [LARGE SCALE GENOMIC DNA]</scope>
    <source>
        <strain evidence="1">BK-3</strain>
    </source>
</reference>
<gene>
    <name evidence="1" type="ORF">FHK82_17485</name>
</gene>
<dbReference type="AlphaFoldDB" id="A0A558CJC9"/>
<accession>A0A558CJC9</accession>
<dbReference type="EMBL" id="VMRY01000127">
    <property type="protein sequence ID" value="TVT48878.1"/>
    <property type="molecule type" value="Genomic_DNA"/>
</dbReference>
<sequence length="79" mass="8437">MGVQNCASNPSLRLSGQLLSQATLTQICRAIAEATTVEQTQTSLESSEDIRAESWPCPDCQVGRLYSVGEIAPKRLNGG</sequence>
<comment type="caution">
    <text evidence="1">The sequence shown here is derived from an EMBL/GenBank/DDBJ whole genome shotgun (WGS) entry which is preliminary data.</text>
</comment>
<evidence type="ECO:0000313" key="2">
    <source>
        <dbReference type="Proteomes" id="UP000317355"/>
    </source>
</evidence>